<reference evidence="6" key="1">
    <citation type="journal article" date="2020" name="New Phytol.">
        <title>Comparative genomics reveals dynamic genome evolution in host specialist ectomycorrhizal fungi.</title>
        <authorList>
            <person name="Lofgren L.A."/>
            <person name="Nguyen N.H."/>
            <person name="Vilgalys R."/>
            <person name="Ruytinx J."/>
            <person name="Liao H.L."/>
            <person name="Branco S."/>
            <person name="Kuo A."/>
            <person name="LaButti K."/>
            <person name="Lipzen A."/>
            <person name="Andreopoulos W."/>
            <person name="Pangilinan J."/>
            <person name="Riley R."/>
            <person name="Hundley H."/>
            <person name="Na H."/>
            <person name="Barry K."/>
            <person name="Grigoriev I.V."/>
            <person name="Stajich J.E."/>
            <person name="Kennedy P.G."/>
        </authorList>
    </citation>
    <scope>NUCLEOTIDE SEQUENCE</scope>
    <source>
        <strain evidence="6">FC203</strain>
    </source>
</reference>
<dbReference type="PANTHER" id="PTHR30618:SF2">
    <property type="entry name" value="ALLANTOIN PERMEASE-RELATED"/>
    <property type="match status" value="1"/>
</dbReference>
<dbReference type="InterPro" id="IPR001248">
    <property type="entry name" value="Pur-cyt_permease"/>
</dbReference>
<evidence type="ECO:0000256" key="3">
    <source>
        <dbReference type="ARBA" id="ARBA00022692"/>
    </source>
</evidence>
<comment type="similarity">
    <text evidence="2">Belongs to the purine-cytosine permease (2.A.39) family.</text>
</comment>
<evidence type="ECO:0000313" key="7">
    <source>
        <dbReference type="Proteomes" id="UP001195769"/>
    </source>
</evidence>
<dbReference type="Proteomes" id="UP001195769">
    <property type="component" value="Unassembled WGS sequence"/>
</dbReference>
<protein>
    <submittedName>
        <fullName evidence="6">Uncharacterized protein</fullName>
    </submittedName>
</protein>
<sequence>MHGKRAVRELRVVGNECALPPLELAMGFINSIIQNLEVTHELNLTLTKQLITNNDLLPVESETRTWHGSNYVAFWMADMFNINIWGIVSSIIPTRSVVVASPDMRWPGYGIATAFLVLKCASWGHHPCDVPNCELHEFVDVLEPALRLGSTKFDASILWNGYSRFPVLLLLLAHFAAGCGSRCTRSSFTFLIWCIVKAHGIGPIVHQHAILHGSKLSWAMVTLVTNALEIPSRARTPSAALYPQLSTCPLTASFMLGPNPRPLVIAGNSVRDNHLVSHGTFGKFLE</sequence>
<organism evidence="6 7">
    <name type="scientific">Suillus fuscotomentosus</name>
    <dbReference type="NCBI Taxonomy" id="1912939"/>
    <lineage>
        <taxon>Eukaryota</taxon>
        <taxon>Fungi</taxon>
        <taxon>Dikarya</taxon>
        <taxon>Basidiomycota</taxon>
        <taxon>Agaricomycotina</taxon>
        <taxon>Agaricomycetes</taxon>
        <taxon>Agaricomycetidae</taxon>
        <taxon>Boletales</taxon>
        <taxon>Suillineae</taxon>
        <taxon>Suillaceae</taxon>
        <taxon>Suillus</taxon>
    </lineage>
</organism>
<evidence type="ECO:0000313" key="6">
    <source>
        <dbReference type="EMBL" id="KAG1903196.1"/>
    </source>
</evidence>
<evidence type="ECO:0000256" key="5">
    <source>
        <dbReference type="ARBA" id="ARBA00023136"/>
    </source>
</evidence>
<dbReference type="Gene3D" id="1.10.4160.10">
    <property type="entry name" value="Hydantoin permease"/>
    <property type="match status" value="1"/>
</dbReference>
<dbReference type="AlphaFoldDB" id="A0AAD4EC17"/>
<keyword evidence="7" id="KW-1185">Reference proteome</keyword>
<name>A0AAD4EC17_9AGAM</name>
<evidence type="ECO:0000256" key="2">
    <source>
        <dbReference type="ARBA" id="ARBA00008974"/>
    </source>
</evidence>
<accession>A0AAD4EC17</accession>
<dbReference type="EMBL" id="JABBWK010000014">
    <property type="protein sequence ID" value="KAG1903196.1"/>
    <property type="molecule type" value="Genomic_DNA"/>
</dbReference>
<gene>
    <name evidence="6" type="ORF">F5891DRAFT_978220</name>
</gene>
<proteinExistence type="inferred from homology"/>
<dbReference type="RefSeq" id="XP_041228771.1">
    <property type="nucleotide sequence ID" value="XM_041376770.1"/>
</dbReference>
<dbReference type="PANTHER" id="PTHR30618">
    <property type="entry name" value="NCS1 FAMILY PURINE/PYRIMIDINE TRANSPORTER"/>
    <property type="match status" value="1"/>
</dbReference>
<dbReference type="GO" id="GO:0015205">
    <property type="term" value="F:nucleobase transmembrane transporter activity"/>
    <property type="evidence" value="ECO:0007669"/>
    <property type="project" value="TreeGrafter"/>
</dbReference>
<comment type="subcellular location">
    <subcellularLocation>
        <location evidence="1">Membrane</location>
        <topology evidence="1">Multi-pass membrane protein</topology>
    </subcellularLocation>
</comment>
<keyword evidence="4" id="KW-1133">Transmembrane helix</keyword>
<evidence type="ECO:0000256" key="4">
    <source>
        <dbReference type="ARBA" id="ARBA00022989"/>
    </source>
</evidence>
<keyword evidence="3" id="KW-0812">Transmembrane</keyword>
<comment type="caution">
    <text evidence="6">The sequence shown here is derived from an EMBL/GenBank/DDBJ whole genome shotgun (WGS) entry which is preliminary data.</text>
</comment>
<dbReference type="GO" id="GO:0005886">
    <property type="term" value="C:plasma membrane"/>
    <property type="evidence" value="ECO:0007669"/>
    <property type="project" value="TreeGrafter"/>
</dbReference>
<dbReference type="GeneID" id="64671068"/>
<dbReference type="Pfam" id="PF02133">
    <property type="entry name" value="Transp_cyt_pur"/>
    <property type="match status" value="1"/>
</dbReference>
<dbReference type="InterPro" id="IPR045225">
    <property type="entry name" value="Uracil/uridine/allantoin_perm"/>
</dbReference>
<keyword evidence="5" id="KW-0472">Membrane</keyword>
<evidence type="ECO:0000256" key="1">
    <source>
        <dbReference type="ARBA" id="ARBA00004141"/>
    </source>
</evidence>